<dbReference type="Gene3D" id="3.40.640.10">
    <property type="entry name" value="Type I PLP-dependent aspartate aminotransferase-like (Major domain)"/>
    <property type="match status" value="1"/>
</dbReference>
<keyword evidence="6" id="KW-0028">Amino-acid biosynthesis</keyword>
<comment type="subunit">
    <text evidence="2 6">Homodimer.</text>
</comment>
<dbReference type="EMBL" id="JAGGJX010000001">
    <property type="protein sequence ID" value="MBP1854169.1"/>
    <property type="molecule type" value="Genomic_DNA"/>
</dbReference>
<evidence type="ECO:0000259" key="7">
    <source>
        <dbReference type="Pfam" id="PF00155"/>
    </source>
</evidence>
<dbReference type="InterPro" id="IPR015421">
    <property type="entry name" value="PyrdxlP-dep_Trfase_major"/>
</dbReference>
<gene>
    <name evidence="6" type="primary">hisC</name>
    <name evidence="8" type="ORF">J2Z43_000559</name>
</gene>
<dbReference type="GO" id="GO:0004400">
    <property type="term" value="F:histidinol-phosphate transaminase activity"/>
    <property type="evidence" value="ECO:0007669"/>
    <property type="project" value="UniProtKB-EC"/>
</dbReference>
<organism evidence="8 9">
    <name type="scientific">Metaclostridioides mangenotii</name>
    <dbReference type="NCBI Taxonomy" id="1540"/>
    <lineage>
        <taxon>Bacteria</taxon>
        <taxon>Bacillati</taxon>
        <taxon>Bacillota</taxon>
        <taxon>Clostridia</taxon>
        <taxon>Peptostreptococcales</taxon>
        <taxon>Peptostreptococcaceae</taxon>
        <taxon>Metaclostridioides</taxon>
    </lineage>
</organism>
<keyword evidence="9" id="KW-1185">Reference proteome</keyword>
<evidence type="ECO:0000256" key="5">
    <source>
        <dbReference type="ARBA" id="ARBA00022898"/>
    </source>
</evidence>
<proteinExistence type="inferred from homology"/>
<evidence type="ECO:0000256" key="3">
    <source>
        <dbReference type="ARBA" id="ARBA00022576"/>
    </source>
</evidence>
<reference evidence="8 9" key="1">
    <citation type="submission" date="2021-03" db="EMBL/GenBank/DDBJ databases">
        <title>Genomic Encyclopedia of Type Strains, Phase IV (KMG-IV): sequencing the most valuable type-strain genomes for metagenomic binning, comparative biology and taxonomic classification.</title>
        <authorList>
            <person name="Goeker M."/>
        </authorList>
    </citation>
    <scope>NUCLEOTIDE SEQUENCE [LARGE SCALE GENOMIC DNA]</scope>
    <source>
        <strain evidence="8 9">DSM 1289</strain>
    </source>
</reference>
<dbReference type="RefSeq" id="WP_209455730.1">
    <property type="nucleotide sequence ID" value="NZ_BAAACS010000017.1"/>
</dbReference>
<keyword evidence="3 6" id="KW-0032">Aminotransferase</keyword>
<dbReference type="InterPro" id="IPR005861">
    <property type="entry name" value="HisP_aminotrans"/>
</dbReference>
<comment type="caution">
    <text evidence="8">The sequence shown here is derived from an EMBL/GenBank/DDBJ whole genome shotgun (WGS) entry which is preliminary data.</text>
</comment>
<dbReference type="Gene3D" id="3.90.1150.10">
    <property type="entry name" value="Aspartate Aminotransferase, domain 1"/>
    <property type="match status" value="1"/>
</dbReference>
<keyword evidence="6" id="KW-0368">Histidine biosynthesis</keyword>
<dbReference type="HAMAP" id="MF_01023">
    <property type="entry name" value="HisC_aminotrans_2"/>
    <property type="match status" value="1"/>
</dbReference>
<comment type="cofactor">
    <cofactor evidence="1 6">
        <name>pyridoxal 5'-phosphate</name>
        <dbReference type="ChEBI" id="CHEBI:597326"/>
    </cofactor>
</comment>
<comment type="similarity">
    <text evidence="6">Belongs to the class-II pyridoxal-phosphate-dependent aminotransferase family. Histidinol-phosphate aminotransferase subfamily.</text>
</comment>
<comment type="catalytic activity">
    <reaction evidence="6">
        <text>L-histidinol phosphate + 2-oxoglutarate = 3-(imidazol-4-yl)-2-oxopropyl phosphate + L-glutamate</text>
        <dbReference type="Rhea" id="RHEA:23744"/>
        <dbReference type="ChEBI" id="CHEBI:16810"/>
        <dbReference type="ChEBI" id="CHEBI:29985"/>
        <dbReference type="ChEBI" id="CHEBI:57766"/>
        <dbReference type="ChEBI" id="CHEBI:57980"/>
        <dbReference type="EC" id="2.6.1.9"/>
    </reaction>
</comment>
<dbReference type="InterPro" id="IPR050106">
    <property type="entry name" value="HistidinolP_aminotransfase"/>
</dbReference>
<dbReference type="InterPro" id="IPR004839">
    <property type="entry name" value="Aminotransferase_I/II_large"/>
</dbReference>
<evidence type="ECO:0000313" key="9">
    <source>
        <dbReference type="Proteomes" id="UP000767291"/>
    </source>
</evidence>
<comment type="pathway">
    <text evidence="6">Amino-acid biosynthesis; L-histidine biosynthesis; L-histidine from 5-phospho-alpha-D-ribose 1-diphosphate: step 7/9.</text>
</comment>
<feature type="modified residue" description="N6-(pyridoxal phosphate)lysine" evidence="6">
    <location>
        <position position="226"/>
    </location>
</feature>
<dbReference type="PANTHER" id="PTHR43643">
    <property type="entry name" value="HISTIDINOL-PHOSPHATE AMINOTRANSFERASE 2"/>
    <property type="match status" value="1"/>
</dbReference>
<evidence type="ECO:0000256" key="2">
    <source>
        <dbReference type="ARBA" id="ARBA00011738"/>
    </source>
</evidence>
<dbReference type="SUPFAM" id="SSF53383">
    <property type="entry name" value="PLP-dependent transferases"/>
    <property type="match status" value="1"/>
</dbReference>
<dbReference type="NCBIfam" id="TIGR01141">
    <property type="entry name" value="hisC"/>
    <property type="match status" value="1"/>
</dbReference>
<evidence type="ECO:0000256" key="6">
    <source>
        <dbReference type="HAMAP-Rule" id="MF_01023"/>
    </source>
</evidence>
<evidence type="ECO:0000256" key="1">
    <source>
        <dbReference type="ARBA" id="ARBA00001933"/>
    </source>
</evidence>
<feature type="domain" description="Aminotransferase class I/classII large" evidence="7">
    <location>
        <begin position="33"/>
        <end position="354"/>
    </location>
</feature>
<evidence type="ECO:0000313" key="8">
    <source>
        <dbReference type="EMBL" id="MBP1854169.1"/>
    </source>
</evidence>
<keyword evidence="4 6" id="KW-0808">Transferase</keyword>
<dbReference type="PANTHER" id="PTHR43643:SF3">
    <property type="entry name" value="HISTIDINOL-PHOSPHATE AMINOTRANSFERASE"/>
    <property type="match status" value="1"/>
</dbReference>
<dbReference type="Proteomes" id="UP000767291">
    <property type="component" value="Unassembled WGS sequence"/>
</dbReference>
<keyword evidence="5 6" id="KW-0663">Pyridoxal phosphate</keyword>
<dbReference type="CDD" id="cd00609">
    <property type="entry name" value="AAT_like"/>
    <property type="match status" value="1"/>
</dbReference>
<name>A0ABS4E8B2_9FIRM</name>
<protein>
    <recommendedName>
        <fullName evidence="6">Histidinol-phosphate aminotransferase</fullName>
        <ecNumber evidence="6">2.6.1.9</ecNumber>
    </recommendedName>
    <alternativeName>
        <fullName evidence="6">Imidazole acetol-phosphate transaminase</fullName>
    </alternativeName>
</protein>
<dbReference type="InterPro" id="IPR015422">
    <property type="entry name" value="PyrdxlP-dep_Trfase_small"/>
</dbReference>
<evidence type="ECO:0000256" key="4">
    <source>
        <dbReference type="ARBA" id="ARBA00022679"/>
    </source>
</evidence>
<dbReference type="EC" id="2.6.1.9" evidence="6"/>
<dbReference type="InterPro" id="IPR015424">
    <property type="entry name" value="PyrdxlP-dep_Trfase"/>
</dbReference>
<accession>A0ABS4E8B2</accession>
<sequence length="360" mass="40644">MIEKLLRNTVKDLNQYIPGEPIEKVKEKYGVDEIIKLASNENPLGASPKAIKAMKDMLDISHLYPDPEANDLRRKLAFSLGLKQDNFIIANGADNIITLLGEGFVNKDDEVIYCSPSFPSYRTAIIKNEGIPVEVPLTPDYKYNLDGILEKLNSKTKAIFICNPNNPTGTLLDDKELDNFIKKVPENVITVIDEAYIEFIEDKNYKDSADYVKDNENVVVVRTFSKIYGLAGLRVGYAIANSDIIKSLFMVRETFAANRIAISGAVAALDDEEFLIETYNVNKEGKGYLKREFIKMGFDVVDSQANFLYVDMKTDIDKLFEDLKKKGFVIRPSKTHVRVTIGTMEQNKKFINALKNVLNK</sequence>
<dbReference type="Pfam" id="PF00155">
    <property type="entry name" value="Aminotran_1_2"/>
    <property type="match status" value="1"/>
</dbReference>